<evidence type="ECO:0000259" key="5">
    <source>
        <dbReference type="Pfam" id="PF02120"/>
    </source>
</evidence>
<feature type="domain" description="Flagellar hook-length control protein-like C-terminal" evidence="5">
    <location>
        <begin position="185"/>
        <end position="266"/>
    </location>
</feature>
<protein>
    <submittedName>
        <fullName evidence="6">Flagellar hook-length control protein FliK</fullName>
    </submittedName>
</protein>
<dbReference type="RefSeq" id="WP_005965158.1">
    <property type="nucleotide sequence ID" value="NZ_CP090569.1"/>
</dbReference>
<evidence type="ECO:0000256" key="2">
    <source>
        <dbReference type="ARBA" id="ARBA00009149"/>
    </source>
</evidence>
<keyword evidence="3" id="KW-1005">Bacterial flagellum biogenesis</keyword>
<dbReference type="CDD" id="cd17470">
    <property type="entry name" value="T3SS_Flik_C"/>
    <property type="match status" value="1"/>
</dbReference>
<dbReference type="InterPro" id="IPR038610">
    <property type="entry name" value="FliK-like_C_sf"/>
</dbReference>
<evidence type="ECO:0000313" key="6">
    <source>
        <dbReference type="EMBL" id="USF86703.1"/>
    </source>
</evidence>
<dbReference type="PRINTS" id="PR01007">
    <property type="entry name" value="FLGHOOKFLIK"/>
</dbReference>
<dbReference type="InterPro" id="IPR001635">
    <property type="entry name" value="Flag_hook_Flik"/>
</dbReference>
<dbReference type="Proteomes" id="UP001056649">
    <property type="component" value="Chromosome"/>
</dbReference>
<comment type="function">
    <text evidence="1">Controls the length of the flagellar hook.</text>
</comment>
<proteinExistence type="inferred from homology"/>
<dbReference type="InterPro" id="IPR052563">
    <property type="entry name" value="FliK"/>
</dbReference>
<gene>
    <name evidence="6" type="ORF">L0Y14_11205</name>
</gene>
<dbReference type="PANTHER" id="PTHR37533:SF2">
    <property type="entry name" value="FLAGELLAR HOOK-LENGTH CONTROL PROTEIN"/>
    <property type="match status" value="1"/>
</dbReference>
<keyword evidence="6" id="KW-0966">Cell projection</keyword>
<evidence type="ECO:0000313" key="7">
    <source>
        <dbReference type="Proteomes" id="UP001056649"/>
    </source>
</evidence>
<dbReference type="Pfam" id="PF02120">
    <property type="entry name" value="Flg_hook"/>
    <property type="match status" value="1"/>
</dbReference>
<evidence type="ECO:0000256" key="1">
    <source>
        <dbReference type="ARBA" id="ARBA00003944"/>
    </source>
</evidence>
<evidence type="ECO:0000256" key="3">
    <source>
        <dbReference type="ARBA" id="ARBA00022795"/>
    </source>
</evidence>
<comment type="similarity">
    <text evidence="2">Belongs to the FliK family.</text>
</comment>
<feature type="compositionally biased region" description="Basic and acidic residues" evidence="4">
    <location>
        <begin position="259"/>
        <end position="272"/>
    </location>
</feature>
<dbReference type="InterPro" id="IPR021136">
    <property type="entry name" value="Flagellar_hook_control-like_C"/>
</dbReference>
<dbReference type="KEGG" id="eps:L0Y14_11205"/>
<name>A0A9J6ZVR0_9GAMM</name>
<keyword evidence="7" id="KW-1185">Reference proteome</keyword>
<organism evidence="6 7">
    <name type="scientific">Candidatus Endoriftia persephonae</name>
    <dbReference type="NCBI Taxonomy" id="393765"/>
    <lineage>
        <taxon>Bacteria</taxon>
        <taxon>Pseudomonadati</taxon>
        <taxon>Pseudomonadota</taxon>
        <taxon>Gammaproteobacteria</taxon>
        <taxon>Chromatiales</taxon>
        <taxon>Sedimenticolaceae</taxon>
        <taxon>Candidatus Endoriftia</taxon>
    </lineage>
</organism>
<dbReference type="Gene3D" id="3.30.750.140">
    <property type="match status" value="1"/>
</dbReference>
<feature type="region of interest" description="Disordered" evidence="4">
    <location>
        <begin position="258"/>
        <end position="309"/>
    </location>
</feature>
<reference evidence="6" key="1">
    <citation type="journal article" date="2022" name="Mol. Ecol. Resour.">
        <title>The complete and closed genome of the facultative generalist Candidatus Endoriftia persephone from deep-sea hydrothermal vents.</title>
        <authorList>
            <person name="de Oliveira A.L."/>
            <person name="Srivastava A."/>
            <person name="Espada-Hinojosa S."/>
            <person name="Bright M."/>
        </authorList>
    </citation>
    <scope>NUCLEOTIDE SEQUENCE</scope>
    <source>
        <strain evidence="6">Tica-EPR-9o50.N</strain>
    </source>
</reference>
<accession>A0A9J6ZVR0</accession>
<dbReference type="GO" id="GO:0009424">
    <property type="term" value="C:bacterial-type flagellum hook"/>
    <property type="evidence" value="ECO:0007669"/>
    <property type="project" value="InterPro"/>
</dbReference>
<dbReference type="EMBL" id="CP090569">
    <property type="protein sequence ID" value="USF86703.1"/>
    <property type="molecule type" value="Genomic_DNA"/>
</dbReference>
<dbReference type="PANTHER" id="PTHR37533">
    <property type="entry name" value="FLAGELLAR HOOK-LENGTH CONTROL PROTEIN"/>
    <property type="match status" value="1"/>
</dbReference>
<evidence type="ECO:0000256" key="4">
    <source>
        <dbReference type="SAM" id="MobiDB-lite"/>
    </source>
</evidence>
<sequence length="309" mass="32304">MNPLATLPTASSGPASATAEIHSETATLEGPGMEGASELVVDAEQASDFMKFLEFAGMQLAAALPDGAGLPHLPATGGKALPPVAGGLPRMEQLLMPGATDMAAQQQVQFDRLLDGAGRLQMTSALAGQDESAAAVGESRLVDSLLSGGLAGVQSNASATRSLPAMGLRLDMPVGQPEWNQSLGDRLQWMIGRNIQQAEVRLSPPHLGPLEIRVSLHNDQASVSFVAQHAATRDAIEAALPRLREMLGEANINLADVDVGQRDPRTFDHQQEKGGGAEADQGGDDRQAANAMPLQQVQPVSRGLVDEHV</sequence>
<dbReference type="GO" id="GO:0044780">
    <property type="term" value="P:bacterial-type flagellum assembly"/>
    <property type="evidence" value="ECO:0007669"/>
    <property type="project" value="InterPro"/>
</dbReference>
<keyword evidence="6" id="KW-0282">Flagellum</keyword>
<dbReference type="AlphaFoldDB" id="A0A9J6ZVR0"/>
<keyword evidence="6" id="KW-0969">Cilium</keyword>